<dbReference type="CDD" id="cd16914">
    <property type="entry name" value="EcfT"/>
    <property type="match status" value="1"/>
</dbReference>
<keyword evidence="3 5" id="KW-1133">Transmembrane helix</keyword>
<evidence type="ECO:0000256" key="3">
    <source>
        <dbReference type="ARBA" id="ARBA00022989"/>
    </source>
</evidence>
<dbReference type="InterPro" id="IPR003339">
    <property type="entry name" value="ABC/ECF_trnsptr_transmembrane"/>
</dbReference>
<gene>
    <name evidence="6" type="ORF">BKA03_001730</name>
</gene>
<keyword evidence="2 5" id="KW-0812">Transmembrane</keyword>
<dbReference type="EMBL" id="JACBZO010000001">
    <property type="protein sequence ID" value="NYI41611.1"/>
    <property type="molecule type" value="Genomic_DNA"/>
</dbReference>
<dbReference type="RefSeq" id="WP_179397981.1">
    <property type="nucleotide sequence ID" value="NZ_JACBZO010000001.1"/>
</dbReference>
<evidence type="ECO:0000256" key="5">
    <source>
        <dbReference type="SAM" id="Phobius"/>
    </source>
</evidence>
<name>A0A7Z0CHL7_9MICO</name>
<evidence type="ECO:0000256" key="4">
    <source>
        <dbReference type="ARBA" id="ARBA00023136"/>
    </source>
</evidence>
<protein>
    <submittedName>
        <fullName evidence="6">Biotin transport system permease protein</fullName>
    </submittedName>
</protein>
<dbReference type="Proteomes" id="UP000547973">
    <property type="component" value="Unassembled WGS sequence"/>
</dbReference>
<evidence type="ECO:0000256" key="2">
    <source>
        <dbReference type="ARBA" id="ARBA00022692"/>
    </source>
</evidence>
<proteinExistence type="predicted"/>
<comment type="caution">
    <text evidence="6">The sequence shown here is derived from an EMBL/GenBank/DDBJ whole genome shotgun (WGS) entry which is preliminary data.</text>
</comment>
<dbReference type="AlphaFoldDB" id="A0A7Z0CHL7"/>
<evidence type="ECO:0000256" key="1">
    <source>
        <dbReference type="ARBA" id="ARBA00004141"/>
    </source>
</evidence>
<comment type="subcellular location">
    <subcellularLocation>
        <location evidence="1">Membrane</location>
        <topology evidence="1">Multi-pass membrane protein</topology>
    </subcellularLocation>
</comment>
<evidence type="ECO:0000313" key="6">
    <source>
        <dbReference type="EMBL" id="NYI41611.1"/>
    </source>
</evidence>
<sequence>MNPAVGSYRAGASPLHRLPAWSKVLALFAWAVVTMIITDPVTAIGLCVAALLLLISILPPPKPTLKALGFILFVAAMTAFYQVYRGYVDAGIDIAADLVGLFALSLAVTGSTSMNDMLDFATRLARPFRRIVPPTIPGLMFAIMLRTIPEISRIMRESRDAARARGIRRNMTALMIPTATRTVGFALDLGAALHARGIGDEALADAPKRRRIRLTAPASTE</sequence>
<evidence type="ECO:0000313" key="7">
    <source>
        <dbReference type="Proteomes" id="UP000547973"/>
    </source>
</evidence>
<reference evidence="6 7" key="1">
    <citation type="submission" date="2020-07" db="EMBL/GenBank/DDBJ databases">
        <title>Sequencing the genomes of 1000 actinobacteria strains.</title>
        <authorList>
            <person name="Klenk H.-P."/>
        </authorList>
    </citation>
    <scope>NUCLEOTIDE SEQUENCE [LARGE SCALE GENOMIC DNA]</scope>
    <source>
        <strain evidence="6 7">DSM 19970</strain>
    </source>
</reference>
<accession>A0A7Z0CHL7</accession>
<keyword evidence="4 5" id="KW-0472">Membrane</keyword>
<feature type="transmembrane region" description="Helical" evidence="5">
    <location>
        <begin position="27"/>
        <end position="55"/>
    </location>
</feature>
<feature type="transmembrane region" description="Helical" evidence="5">
    <location>
        <begin position="67"/>
        <end position="84"/>
    </location>
</feature>
<dbReference type="GO" id="GO:0005886">
    <property type="term" value="C:plasma membrane"/>
    <property type="evidence" value="ECO:0007669"/>
    <property type="project" value="UniProtKB-ARBA"/>
</dbReference>
<feature type="transmembrane region" description="Helical" evidence="5">
    <location>
        <begin position="90"/>
        <end position="110"/>
    </location>
</feature>
<keyword evidence="7" id="KW-1185">Reference proteome</keyword>
<organism evidence="6 7">
    <name type="scientific">Demequina lutea</name>
    <dbReference type="NCBI Taxonomy" id="431489"/>
    <lineage>
        <taxon>Bacteria</taxon>
        <taxon>Bacillati</taxon>
        <taxon>Actinomycetota</taxon>
        <taxon>Actinomycetes</taxon>
        <taxon>Micrococcales</taxon>
        <taxon>Demequinaceae</taxon>
        <taxon>Demequina</taxon>
    </lineage>
</organism>